<reference evidence="8" key="2">
    <citation type="submission" date="2018-04" db="EMBL/GenBank/DDBJ databases">
        <authorList>
            <person name="Priyathilaka T.T."/>
            <person name="Lee J."/>
        </authorList>
    </citation>
    <scope>NUCLEOTIDE SEQUENCE</scope>
</reference>
<evidence type="ECO:0000256" key="2">
    <source>
        <dbReference type="ARBA" id="ARBA00022729"/>
    </source>
</evidence>
<dbReference type="Pfam" id="PF00085">
    <property type="entry name" value="Thioredoxin"/>
    <property type="match status" value="3"/>
</dbReference>
<gene>
    <name evidence="9" type="primary">TXNDC5</name>
</gene>
<evidence type="ECO:0000313" key="9">
    <source>
        <dbReference type="EMBL" id="QCW12717.1"/>
    </source>
</evidence>
<evidence type="ECO:0000313" key="8">
    <source>
        <dbReference type="EMBL" id="AYP63838.1"/>
    </source>
</evidence>
<dbReference type="InterPro" id="IPR013766">
    <property type="entry name" value="Thioredoxin_domain"/>
</dbReference>
<protein>
    <submittedName>
        <fullName evidence="8 9">Thioredoxin domain-containing protein 5</fullName>
    </submittedName>
</protein>
<comment type="similarity">
    <text evidence="1 5">Belongs to the protein disulfide isomerase family.</text>
</comment>
<dbReference type="GO" id="GO:0003756">
    <property type="term" value="F:protein disulfide isomerase activity"/>
    <property type="evidence" value="ECO:0007669"/>
    <property type="project" value="InterPro"/>
</dbReference>
<dbReference type="SUPFAM" id="SSF52833">
    <property type="entry name" value="Thioredoxin-like"/>
    <property type="match status" value="3"/>
</dbReference>
<evidence type="ECO:0000256" key="3">
    <source>
        <dbReference type="ARBA" id="ARBA00022737"/>
    </source>
</evidence>
<keyword evidence="2 6" id="KW-0732">Signal</keyword>
<proteinExistence type="evidence at transcript level"/>
<dbReference type="CDD" id="cd03005">
    <property type="entry name" value="PDI_a_ERp46"/>
    <property type="match status" value="1"/>
</dbReference>
<dbReference type="PANTHER" id="PTHR45672">
    <property type="entry name" value="PROTEIN DISULFIDE-ISOMERASE C17H9.14C-RELATED"/>
    <property type="match status" value="1"/>
</dbReference>
<dbReference type="PRINTS" id="PR00421">
    <property type="entry name" value="THIOREDOXIN"/>
</dbReference>
<dbReference type="GO" id="GO:0006457">
    <property type="term" value="P:protein folding"/>
    <property type="evidence" value="ECO:0007669"/>
    <property type="project" value="TreeGrafter"/>
</dbReference>
<evidence type="ECO:0000256" key="4">
    <source>
        <dbReference type="ARBA" id="ARBA00023284"/>
    </source>
</evidence>
<dbReference type="AlphaFoldDB" id="A0A4Y5NG69"/>
<dbReference type="Gene3D" id="3.40.30.10">
    <property type="entry name" value="Glutaredoxin"/>
    <property type="match status" value="3"/>
</dbReference>
<evidence type="ECO:0000256" key="5">
    <source>
        <dbReference type="RuleBase" id="RU004208"/>
    </source>
</evidence>
<evidence type="ECO:0000259" key="7">
    <source>
        <dbReference type="PROSITE" id="PS51352"/>
    </source>
</evidence>
<dbReference type="PANTHER" id="PTHR45672:SF3">
    <property type="entry name" value="THIOREDOXIN DOMAIN-CONTAINING PROTEIN 5"/>
    <property type="match status" value="1"/>
</dbReference>
<keyword evidence="3" id="KW-0677">Repeat</keyword>
<dbReference type="EMBL" id="MH205679">
    <property type="protein sequence ID" value="AYP63838.1"/>
    <property type="molecule type" value="mRNA"/>
</dbReference>
<feature type="signal peptide" evidence="6">
    <location>
        <begin position="1"/>
        <end position="21"/>
    </location>
</feature>
<feature type="domain" description="Thioredoxin" evidence="7">
    <location>
        <begin position="23"/>
        <end position="137"/>
    </location>
</feature>
<dbReference type="PROSITE" id="PS51352">
    <property type="entry name" value="THIOREDOXIN_2"/>
    <property type="match status" value="3"/>
</dbReference>
<accession>A0A4Y5NG69</accession>
<reference evidence="9" key="1">
    <citation type="submission" date="2018-04" db="EMBL/GenBank/DDBJ databases">
        <title>Molecular characterization of Sestrin 1 from disk abalone.</title>
        <authorList>
            <person name="Liyanage D.S."/>
            <person name="Lee J."/>
        </authorList>
    </citation>
    <scope>NUCLEOTIDE SEQUENCE</scope>
</reference>
<dbReference type="InterPro" id="IPR017937">
    <property type="entry name" value="Thioredoxin_CS"/>
</dbReference>
<dbReference type="InterPro" id="IPR005788">
    <property type="entry name" value="PDI_thioredoxin-like_dom"/>
</dbReference>
<evidence type="ECO:0000256" key="1">
    <source>
        <dbReference type="ARBA" id="ARBA00006347"/>
    </source>
</evidence>
<dbReference type="PROSITE" id="PS00194">
    <property type="entry name" value="THIOREDOXIN_1"/>
    <property type="match status" value="2"/>
</dbReference>
<dbReference type="InterPro" id="IPR051063">
    <property type="entry name" value="PDI"/>
</dbReference>
<feature type="chain" id="PRO_5036129417" evidence="6">
    <location>
        <begin position="22"/>
        <end position="392"/>
    </location>
</feature>
<organism evidence="9">
    <name type="scientific">Haliotis discus discus</name>
    <name type="common">disc abalone</name>
    <dbReference type="NCBI Taxonomy" id="91233"/>
    <lineage>
        <taxon>Eukaryota</taxon>
        <taxon>Metazoa</taxon>
        <taxon>Spiralia</taxon>
        <taxon>Lophotrochozoa</taxon>
        <taxon>Mollusca</taxon>
        <taxon>Gastropoda</taxon>
        <taxon>Vetigastropoda</taxon>
        <taxon>Lepetellida</taxon>
        <taxon>Haliotoidea</taxon>
        <taxon>Haliotidae</taxon>
        <taxon>Haliotis</taxon>
    </lineage>
</organism>
<feature type="domain" description="Thioredoxin" evidence="7">
    <location>
        <begin position="264"/>
        <end position="387"/>
    </location>
</feature>
<keyword evidence="4" id="KW-0676">Redox-active center</keyword>
<name>A0A4Y5NG69_HALDI</name>
<dbReference type="NCBIfam" id="TIGR01126">
    <property type="entry name" value="pdi_dom"/>
    <property type="match status" value="2"/>
</dbReference>
<feature type="domain" description="Thioredoxin" evidence="7">
    <location>
        <begin position="142"/>
        <end position="257"/>
    </location>
</feature>
<dbReference type="EMBL" id="MH197145">
    <property type="protein sequence ID" value="QCW12717.1"/>
    <property type="molecule type" value="mRNA"/>
</dbReference>
<dbReference type="InterPro" id="IPR036249">
    <property type="entry name" value="Thioredoxin-like_sf"/>
</dbReference>
<evidence type="ECO:0000256" key="6">
    <source>
        <dbReference type="SAM" id="SignalP"/>
    </source>
</evidence>
<sequence>MATCIVYVVLSFCAVFGAAVADSEHGEEAHSYSAEALNENVIKNKHFVMFYAPWCGHCKRLAPTWDELAKIYNVDSPERPVVIAKVDCTEETAVCADQGVTGYPTLKFFYQSSTDFSRYKGPRDLDSLKAFVEEQFSQGEESDPKPPEPLRTLVELTEGTFLDHIKHGQHFVKFYAPWCGHCQRLAPTWEDLAKSFQYNEEVSIAKIDCTATGSVCDSFSVRGYPTLMWMKDGQKVDQYQGGRNLDDLKQYVSRMLSRDQSEQLRTDEMIVEGSLDDEPEAEVLDLTADDFDEVLAHGMVFVKFSAPWSGHCKRLAPVWEELSKKFLDVEDIHIAKVDCTVQGDLCKKHEVRGYPTLILFNNGVKISEYNGARDMESLYLFVDQNKIKRDEL</sequence>
<dbReference type="GO" id="GO:0005783">
    <property type="term" value="C:endoplasmic reticulum"/>
    <property type="evidence" value="ECO:0007669"/>
    <property type="project" value="TreeGrafter"/>
</dbReference>